<feature type="region of interest" description="Disordered" evidence="3">
    <location>
        <begin position="383"/>
        <end position="455"/>
    </location>
</feature>
<feature type="compositionally biased region" description="Basic and acidic residues" evidence="3">
    <location>
        <begin position="433"/>
        <end position="455"/>
    </location>
</feature>
<proteinExistence type="inferred from homology"/>
<feature type="region of interest" description="Disordered" evidence="3">
    <location>
        <begin position="129"/>
        <end position="213"/>
    </location>
</feature>
<gene>
    <name evidence="6" type="primary">FAM13A</name>
</gene>
<dbReference type="PANTHER" id="PTHR15904">
    <property type="entry name" value="FAM13"/>
    <property type="match status" value="1"/>
</dbReference>
<name>A0A8C8YMH0_PROSS</name>
<sequence length="680" mass="77683">MVKHFSSLIFHLTRLSFSLLLLCSAHVSQVSNVSTTEELLERTIRSAVEQHLFDVNSSGSQSSEDSESGTSSASSTTSTRQRRRQSKEQDEVQCGRDKGLINKENILSGFNNPDGCILNTQEVEKLHENTSGYIGERSKPKRQKSSTKLSELNENQDGIVNMDSLSSTQSQERTGPGGVEWMSDERMKIQEHPSISDTKQQRSQDADDQQESFVSEVPQLDLPALCEEKSWEEPIPALSSWRRGSVDPDEARLSPRAGRLIRQLLDGDSDPMPSPRFYTYGQSRQYLDDTEVPPSPPNAHSFMRRRSSSLGSYEDEQEDLTPAQLTRRIQSLKKKIRKFEDRFEEERKYRPSHSDKAANPEVLKWTNDLAKFRKQLKESKLKISEEDLTPRMRQRSNTLPKSFGSQLEKEDEKKQELADKATKPSIEATLESIQRKLQEKRAESSRPEDIKDMTKDQIANEKVALQKALLYYESIHGRPVTKNERQVMKPLYDRYRLVKQILSRANTIPIIGSPSSKRRSPLLQPIIEGETASFFKEIKEEEEGSEDDSNTKPDFTVTLKMDFSARCFLDQFEDDADGFISPMDDKIPSKCSQDTGLSNLHAASIPELLEHLQEMREEKKRIRKKLRDFEDNFFRQNGRNVQKEDRAPLAEEYSAYKHIKAKLRLLEVLISKGAGDAPSA</sequence>
<feature type="compositionally biased region" description="Polar residues" evidence="3">
    <location>
        <begin position="146"/>
        <end position="173"/>
    </location>
</feature>
<dbReference type="GeneTree" id="ENSGT00950000183033"/>
<accession>A0A8C8YMH0</accession>
<feature type="coiled-coil region" evidence="2">
    <location>
        <begin position="605"/>
        <end position="632"/>
    </location>
</feature>
<keyword evidence="4" id="KW-0732">Signal</keyword>
<dbReference type="Ensembl" id="ENSPSMT00000005709.1">
    <property type="protein sequence ID" value="ENSPSMP00000004759.1"/>
    <property type="gene ID" value="ENSPSMG00000002875.1"/>
</dbReference>
<reference evidence="6" key="1">
    <citation type="submission" date="2025-08" db="UniProtKB">
        <authorList>
            <consortium name="Ensembl"/>
        </authorList>
    </citation>
    <scope>IDENTIFICATION</scope>
</reference>
<feature type="compositionally biased region" description="Polar residues" evidence="3">
    <location>
        <begin position="395"/>
        <end position="405"/>
    </location>
</feature>
<feature type="compositionally biased region" description="Low complexity" evidence="3">
    <location>
        <begin position="57"/>
        <end position="79"/>
    </location>
</feature>
<dbReference type="Proteomes" id="UP000694414">
    <property type="component" value="Unplaced"/>
</dbReference>
<reference evidence="6" key="2">
    <citation type="submission" date="2025-09" db="UniProtKB">
        <authorList>
            <consortium name="Ensembl"/>
        </authorList>
    </citation>
    <scope>IDENTIFICATION</scope>
</reference>
<evidence type="ECO:0000256" key="3">
    <source>
        <dbReference type="SAM" id="MobiDB-lite"/>
    </source>
</evidence>
<protein>
    <submittedName>
        <fullName evidence="6">Family with sequence similarity 13 member A</fullName>
    </submittedName>
</protein>
<feature type="signal peptide" evidence="4">
    <location>
        <begin position="1"/>
        <end position="18"/>
    </location>
</feature>
<dbReference type="Pfam" id="PF26116">
    <property type="entry name" value="FAM13A"/>
    <property type="match status" value="1"/>
</dbReference>
<keyword evidence="2" id="KW-0175">Coiled coil</keyword>
<comment type="similarity">
    <text evidence="1">Belongs to the FAM13 family.</text>
</comment>
<dbReference type="InterPro" id="IPR059029">
    <property type="entry name" value="FAM13A_dom"/>
</dbReference>
<dbReference type="PANTHER" id="PTHR15904:SF18">
    <property type="entry name" value="PROTEIN FAM13A"/>
    <property type="match status" value="1"/>
</dbReference>
<feature type="chain" id="PRO_5034991190" evidence="4">
    <location>
        <begin position="19"/>
        <end position="680"/>
    </location>
</feature>
<dbReference type="AlphaFoldDB" id="A0A8C8YMH0"/>
<evidence type="ECO:0000313" key="7">
    <source>
        <dbReference type="Proteomes" id="UP000694414"/>
    </source>
</evidence>
<keyword evidence="7" id="KW-1185">Reference proteome</keyword>
<organism evidence="6 7">
    <name type="scientific">Prolemur simus</name>
    <name type="common">Greater bamboo lemur</name>
    <name type="synonym">Hapalemur simus</name>
    <dbReference type="NCBI Taxonomy" id="1328070"/>
    <lineage>
        <taxon>Eukaryota</taxon>
        <taxon>Metazoa</taxon>
        <taxon>Chordata</taxon>
        <taxon>Craniata</taxon>
        <taxon>Vertebrata</taxon>
        <taxon>Euteleostomi</taxon>
        <taxon>Mammalia</taxon>
        <taxon>Eutheria</taxon>
        <taxon>Euarchontoglires</taxon>
        <taxon>Primates</taxon>
        <taxon>Strepsirrhini</taxon>
        <taxon>Lemuriformes</taxon>
        <taxon>Lemuridae</taxon>
        <taxon>Prolemur</taxon>
    </lineage>
</organism>
<feature type="region of interest" description="Disordered" evidence="3">
    <location>
        <begin position="55"/>
        <end position="97"/>
    </location>
</feature>
<feature type="compositionally biased region" description="Basic and acidic residues" evidence="3">
    <location>
        <begin position="86"/>
        <end position="97"/>
    </location>
</feature>
<evidence type="ECO:0000259" key="5">
    <source>
        <dbReference type="Pfam" id="PF26116"/>
    </source>
</evidence>
<feature type="region of interest" description="Disordered" evidence="3">
    <location>
        <begin position="284"/>
        <end position="327"/>
    </location>
</feature>
<evidence type="ECO:0000256" key="4">
    <source>
        <dbReference type="SAM" id="SignalP"/>
    </source>
</evidence>
<evidence type="ECO:0000256" key="1">
    <source>
        <dbReference type="ARBA" id="ARBA00007549"/>
    </source>
</evidence>
<evidence type="ECO:0000256" key="2">
    <source>
        <dbReference type="SAM" id="Coils"/>
    </source>
</evidence>
<feature type="compositionally biased region" description="Basic and acidic residues" evidence="3">
    <location>
        <begin position="407"/>
        <end position="422"/>
    </location>
</feature>
<feature type="domain" description="FAM13A-like" evidence="5">
    <location>
        <begin position="604"/>
        <end position="672"/>
    </location>
</feature>
<evidence type="ECO:0000313" key="6">
    <source>
        <dbReference type="Ensembl" id="ENSPSMP00000004759.1"/>
    </source>
</evidence>
<dbReference type="InterPro" id="IPR039102">
    <property type="entry name" value="FAM13"/>
</dbReference>